<dbReference type="GO" id="GO:0016787">
    <property type="term" value="F:hydrolase activity"/>
    <property type="evidence" value="ECO:0007669"/>
    <property type="project" value="UniProtKB-KW"/>
</dbReference>
<evidence type="ECO:0000256" key="6">
    <source>
        <dbReference type="ARBA" id="ARBA00023157"/>
    </source>
</evidence>
<keyword evidence="3" id="KW-0540">Nuclease</keyword>
<keyword evidence="7" id="KW-0456">Lyase</keyword>
<dbReference type="GO" id="GO:0046589">
    <property type="term" value="F:ribonuclease T1 activity"/>
    <property type="evidence" value="ECO:0007669"/>
    <property type="project" value="UniProtKB-EC"/>
</dbReference>
<keyword evidence="9" id="KW-0732">Signal</keyword>
<evidence type="ECO:0000256" key="9">
    <source>
        <dbReference type="SAM" id="SignalP"/>
    </source>
</evidence>
<name>A0A167VRZ5_9HYPO</name>
<keyword evidence="6" id="KW-1015">Disulfide bond</keyword>
<dbReference type="Gene3D" id="3.10.450.30">
    <property type="entry name" value="Microbial ribonucleases"/>
    <property type="match status" value="1"/>
</dbReference>
<dbReference type="STRING" id="1081109.A0A167VRZ5"/>
<evidence type="ECO:0000256" key="8">
    <source>
        <dbReference type="ARBA" id="ARBA00034015"/>
    </source>
</evidence>
<dbReference type="Pfam" id="PF00545">
    <property type="entry name" value="Ribonuclease"/>
    <property type="match status" value="1"/>
</dbReference>
<dbReference type="EMBL" id="AZGY01000033">
    <property type="protein sequence ID" value="KZZ87926.1"/>
    <property type="molecule type" value="Genomic_DNA"/>
</dbReference>
<comment type="caution">
    <text evidence="10">The sequence shown here is derived from an EMBL/GenBank/DDBJ whole genome shotgun (WGS) entry which is preliminary data.</text>
</comment>
<evidence type="ECO:0000256" key="3">
    <source>
        <dbReference type="ARBA" id="ARBA00022722"/>
    </source>
</evidence>
<organism evidence="10 11">
    <name type="scientific">Moelleriella libera RCEF 2490</name>
    <dbReference type="NCBI Taxonomy" id="1081109"/>
    <lineage>
        <taxon>Eukaryota</taxon>
        <taxon>Fungi</taxon>
        <taxon>Dikarya</taxon>
        <taxon>Ascomycota</taxon>
        <taxon>Pezizomycotina</taxon>
        <taxon>Sordariomycetes</taxon>
        <taxon>Hypocreomycetidae</taxon>
        <taxon>Hypocreales</taxon>
        <taxon>Clavicipitaceae</taxon>
        <taxon>Moelleriella</taxon>
    </lineage>
</organism>
<keyword evidence="4" id="KW-0255">Endonuclease</keyword>
<dbReference type="SUPFAM" id="SSF53933">
    <property type="entry name" value="Microbial ribonucleases"/>
    <property type="match status" value="1"/>
</dbReference>
<evidence type="ECO:0000256" key="7">
    <source>
        <dbReference type="ARBA" id="ARBA00023239"/>
    </source>
</evidence>
<evidence type="ECO:0000313" key="11">
    <source>
        <dbReference type="Proteomes" id="UP000078544"/>
    </source>
</evidence>
<protein>
    <recommendedName>
        <fullName evidence="2">ribonuclease T1</fullName>
        <ecNumber evidence="2">4.6.1.24</ecNumber>
    </recommendedName>
</protein>
<evidence type="ECO:0000256" key="5">
    <source>
        <dbReference type="ARBA" id="ARBA00022801"/>
    </source>
</evidence>
<sequence length="153" mass="16076">MQLSFAFFLSLVALVAAASDSASCGKTQYTTNAINRAADASCSYIKKGTTVGTNNYPHEYKNLEKFSLQGLSGPFFEFPVLANGQIYSGGSPGPDRVVLTQDCKQAGVLTHQGANGNAFLECEVKSASVSTTVLNSLFAFSFCFAAIGYALAA</sequence>
<gene>
    <name evidence="10" type="ORF">AAL_08257</name>
</gene>
<dbReference type="OrthoDB" id="5425539at2759"/>
<evidence type="ECO:0000256" key="1">
    <source>
        <dbReference type="ARBA" id="ARBA00009006"/>
    </source>
</evidence>
<keyword evidence="11" id="KW-1185">Reference proteome</keyword>
<dbReference type="InterPro" id="IPR016191">
    <property type="entry name" value="Ribonuclease/ribotoxin"/>
</dbReference>
<dbReference type="Proteomes" id="UP000078544">
    <property type="component" value="Unassembled WGS sequence"/>
</dbReference>
<dbReference type="AlphaFoldDB" id="A0A167VRZ5"/>
<reference evidence="10 11" key="1">
    <citation type="journal article" date="2016" name="Genome Biol. Evol.">
        <title>Divergent and convergent evolution of fungal pathogenicity.</title>
        <authorList>
            <person name="Shang Y."/>
            <person name="Xiao G."/>
            <person name="Zheng P."/>
            <person name="Cen K."/>
            <person name="Zhan S."/>
            <person name="Wang C."/>
        </authorList>
    </citation>
    <scope>NUCLEOTIDE SEQUENCE [LARGE SCALE GENOMIC DNA]</scope>
    <source>
        <strain evidence="10 11">RCEF 2490</strain>
    </source>
</reference>
<evidence type="ECO:0000256" key="4">
    <source>
        <dbReference type="ARBA" id="ARBA00022759"/>
    </source>
</evidence>
<comment type="catalytic activity">
    <reaction evidence="8">
        <text>[RNA] containing guanosine + H2O = an [RNA fragment]-3'-guanosine-3'-phosphate + a 5'-hydroxy-ribonucleotide-3'-[RNA fragment].</text>
        <dbReference type="EC" id="4.6.1.24"/>
    </reaction>
</comment>
<proteinExistence type="inferred from homology"/>
<keyword evidence="5" id="KW-0378">Hydrolase</keyword>
<feature type="chain" id="PRO_5007893629" description="ribonuclease T1" evidence="9">
    <location>
        <begin position="18"/>
        <end position="153"/>
    </location>
</feature>
<dbReference type="PANTHER" id="PTHR42104:SF1">
    <property type="entry name" value="EXTRACELLULAR GUANYL-SPECIFIC RIBONUCLEASE RNTA (AFU_ORTHOLOGUE AFUA_4G03230)"/>
    <property type="match status" value="1"/>
</dbReference>
<dbReference type="GO" id="GO:0003723">
    <property type="term" value="F:RNA binding"/>
    <property type="evidence" value="ECO:0007669"/>
    <property type="project" value="InterPro"/>
</dbReference>
<dbReference type="EC" id="4.6.1.24" evidence="2"/>
<feature type="signal peptide" evidence="9">
    <location>
        <begin position="1"/>
        <end position="17"/>
    </location>
</feature>
<accession>A0A167VRZ5</accession>
<evidence type="ECO:0000256" key="2">
    <source>
        <dbReference type="ARBA" id="ARBA00012549"/>
    </source>
</evidence>
<comment type="similarity">
    <text evidence="1">Belongs to the ribonuclease N1/T1 family.</text>
</comment>
<dbReference type="PANTHER" id="PTHR42104">
    <property type="entry name" value="EXTRACELLULAR GUANYL-SPECIFIC RIBONUCLEASE RNTA (AFU_ORTHOLOGUE AFUA_4G03230)"/>
    <property type="match status" value="1"/>
</dbReference>
<dbReference type="InterPro" id="IPR000026">
    <property type="entry name" value="N1-like"/>
</dbReference>
<evidence type="ECO:0000313" key="10">
    <source>
        <dbReference type="EMBL" id="KZZ87926.1"/>
    </source>
</evidence>